<feature type="transmembrane region" description="Helical" evidence="1">
    <location>
        <begin position="7"/>
        <end position="32"/>
    </location>
</feature>
<evidence type="ECO:0000313" key="2">
    <source>
        <dbReference type="EMBL" id="MDB8004765.1"/>
    </source>
</evidence>
<comment type="caution">
    <text evidence="2">The sequence shown here is derived from an EMBL/GenBank/DDBJ whole genome shotgun (WGS) entry which is preliminary data.</text>
</comment>
<evidence type="ECO:0000313" key="3">
    <source>
        <dbReference type="Proteomes" id="UP001210809"/>
    </source>
</evidence>
<dbReference type="Proteomes" id="UP001210809">
    <property type="component" value="Unassembled WGS sequence"/>
</dbReference>
<gene>
    <name evidence="2" type="ORF">PNE09_11935</name>
</gene>
<accession>A0AAW6D7R7</accession>
<sequence>MTTIDQLSLIIQGLLVAGVALRVIILLIKIVLNPDDKPQLIPKIRNALVFMVFGIIIFQIKDLIVRYYS</sequence>
<dbReference type="AlphaFoldDB" id="A0AAW6D7R7"/>
<proteinExistence type="predicted"/>
<keyword evidence="1" id="KW-1133">Transmembrane helix</keyword>
<keyword evidence="1" id="KW-0472">Membrane</keyword>
<keyword evidence="1" id="KW-0812">Transmembrane</keyword>
<name>A0AAW6D7R7_9FIRM</name>
<evidence type="ECO:0000256" key="1">
    <source>
        <dbReference type="SAM" id="Phobius"/>
    </source>
</evidence>
<organism evidence="2 3">
    <name type="scientific">[Eubacterium] siraeum</name>
    <dbReference type="NCBI Taxonomy" id="39492"/>
    <lineage>
        <taxon>Bacteria</taxon>
        <taxon>Bacillati</taxon>
        <taxon>Bacillota</taxon>
        <taxon>Clostridia</taxon>
        <taxon>Eubacteriales</taxon>
        <taxon>Oscillospiraceae</taxon>
        <taxon>Oscillospiraceae incertae sedis</taxon>
    </lineage>
</organism>
<reference evidence="2" key="1">
    <citation type="submission" date="2023-01" db="EMBL/GenBank/DDBJ databases">
        <title>Human gut microbiome strain richness.</title>
        <authorList>
            <person name="Chen-Liaw A."/>
        </authorList>
    </citation>
    <scope>NUCLEOTIDE SEQUENCE</scope>
    <source>
        <strain evidence="2">1001283st1_G1_1001283B150217_161031</strain>
    </source>
</reference>
<evidence type="ECO:0008006" key="4">
    <source>
        <dbReference type="Google" id="ProtNLM"/>
    </source>
</evidence>
<dbReference type="EMBL" id="JAQLXW010000020">
    <property type="protein sequence ID" value="MDB8004765.1"/>
    <property type="molecule type" value="Genomic_DNA"/>
</dbReference>
<feature type="transmembrane region" description="Helical" evidence="1">
    <location>
        <begin position="44"/>
        <end position="64"/>
    </location>
</feature>
<protein>
    <recommendedName>
        <fullName evidence="4">Flagellar biosynthesis protein FliQ</fullName>
    </recommendedName>
</protein>